<dbReference type="RefSeq" id="WP_145061318.1">
    <property type="nucleotide sequence ID" value="NZ_CP036263.1"/>
</dbReference>
<dbReference type="GO" id="GO:0033194">
    <property type="term" value="P:response to hydroperoxide"/>
    <property type="evidence" value="ECO:0007669"/>
    <property type="project" value="TreeGrafter"/>
</dbReference>
<dbReference type="EMBL" id="CP036263">
    <property type="protein sequence ID" value="QDT00075.1"/>
    <property type="molecule type" value="Genomic_DNA"/>
</dbReference>
<evidence type="ECO:0000313" key="3">
    <source>
        <dbReference type="Proteomes" id="UP000319852"/>
    </source>
</evidence>
<dbReference type="InterPro" id="IPR005583">
    <property type="entry name" value="YaaA"/>
</dbReference>
<dbReference type="PANTHER" id="PTHR30283:SF4">
    <property type="entry name" value="PEROXIDE STRESS RESISTANCE PROTEIN YAAA"/>
    <property type="match status" value="1"/>
</dbReference>
<sequence length="257" mass="29618">MIILLSPAKTLDFESPSPVKQSTKPAFHKDANRLAAQGKKLSVAELRKLMSISENLGEQVQEYFANWSKQADTERAKQALFAFRGDVYRGFNADTLEDKTVDFAQRHLRILSGLYGVLRPLDLMQPYRLEMGTKHVGKHGKDLYEYWGDRIARELDRTLEEFGDRLLINLASNEYFKAAQANQIDCQLVTPVFKELHKGKYQVLSFFAKPARGMMARYLCEKQIDSLAGLRRFRREGYRYNAELSTEDKPVFTRPKP</sequence>
<protein>
    <recommendedName>
        <fullName evidence="1">UPF0246 protein HG15A2_34100</fullName>
    </recommendedName>
</protein>
<dbReference type="KEGG" id="amob:HG15A2_34100"/>
<name>A0A517MYX1_9BACT</name>
<evidence type="ECO:0000313" key="2">
    <source>
        <dbReference type="EMBL" id="QDT00075.1"/>
    </source>
</evidence>
<dbReference type="GO" id="GO:0005829">
    <property type="term" value="C:cytosol"/>
    <property type="evidence" value="ECO:0007669"/>
    <property type="project" value="TreeGrafter"/>
</dbReference>
<dbReference type="Pfam" id="PF03883">
    <property type="entry name" value="H2O2_YaaD"/>
    <property type="match status" value="1"/>
</dbReference>
<dbReference type="HAMAP" id="MF_00652">
    <property type="entry name" value="UPF0246"/>
    <property type="match status" value="1"/>
</dbReference>
<accession>A0A517MYX1</accession>
<organism evidence="2 3">
    <name type="scientific">Adhaeretor mobilis</name>
    <dbReference type="NCBI Taxonomy" id="1930276"/>
    <lineage>
        <taxon>Bacteria</taxon>
        <taxon>Pseudomonadati</taxon>
        <taxon>Planctomycetota</taxon>
        <taxon>Planctomycetia</taxon>
        <taxon>Pirellulales</taxon>
        <taxon>Lacipirellulaceae</taxon>
        <taxon>Adhaeretor</taxon>
    </lineage>
</organism>
<comment type="similarity">
    <text evidence="1">Belongs to the UPF0246 family.</text>
</comment>
<reference evidence="2 3" key="1">
    <citation type="submission" date="2019-02" db="EMBL/GenBank/DDBJ databases">
        <title>Deep-cultivation of Planctomycetes and their phenomic and genomic characterization uncovers novel biology.</title>
        <authorList>
            <person name="Wiegand S."/>
            <person name="Jogler M."/>
            <person name="Boedeker C."/>
            <person name="Pinto D."/>
            <person name="Vollmers J."/>
            <person name="Rivas-Marin E."/>
            <person name="Kohn T."/>
            <person name="Peeters S.H."/>
            <person name="Heuer A."/>
            <person name="Rast P."/>
            <person name="Oberbeckmann S."/>
            <person name="Bunk B."/>
            <person name="Jeske O."/>
            <person name="Meyerdierks A."/>
            <person name="Storesund J.E."/>
            <person name="Kallscheuer N."/>
            <person name="Luecker S."/>
            <person name="Lage O.M."/>
            <person name="Pohl T."/>
            <person name="Merkel B.J."/>
            <person name="Hornburger P."/>
            <person name="Mueller R.-W."/>
            <person name="Bruemmer F."/>
            <person name="Labrenz M."/>
            <person name="Spormann A.M."/>
            <person name="Op den Camp H."/>
            <person name="Overmann J."/>
            <person name="Amann R."/>
            <person name="Jetten M.S.M."/>
            <person name="Mascher T."/>
            <person name="Medema M.H."/>
            <person name="Devos D.P."/>
            <person name="Kaster A.-K."/>
            <person name="Ovreas L."/>
            <person name="Rohde M."/>
            <person name="Galperin M.Y."/>
            <person name="Jogler C."/>
        </authorList>
    </citation>
    <scope>NUCLEOTIDE SEQUENCE [LARGE SCALE GENOMIC DNA]</scope>
    <source>
        <strain evidence="2 3">HG15A2</strain>
    </source>
</reference>
<gene>
    <name evidence="2" type="ORF">HG15A2_34100</name>
</gene>
<dbReference type="AlphaFoldDB" id="A0A517MYX1"/>
<dbReference type="PANTHER" id="PTHR30283">
    <property type="entry name" value="PEROXIDE STRESS RESPONSE PROTEIN YAAA"/>
    <property type="match status" value="1"/>
</dbReference>
<dbReference type="Proteomes" id="UP000319852">
    <property type="component" value="Chromosome"/>
</dbReference>
<evidence type="ECO:0000256" key="1">
    <source>
        <dbReference type="HAMAP-Rule" id="MF_00652"/>
    </source>
</evidence>
<dbReference type="OrthoDB" id="9777133at2"/>
<keyword evidence="3" id="KW-1185">Reference proteome</keyword>
<proteinExistence type="inferred from homology"/>
<dbReference type="NCBIfam" id="NF002542">
    <property type="entry name" value="PRK02101.1-3"/>
    <property type="match status" value="1"/>
</dbReference>